<name>A0A2I1DPL8_9PROT</name>
<protein>
    <submittedName>
        <fullName evidence="3">Uncharacterized protein</fullName>
    </submittedName>
</protein>
<reference evidence="3 4" key="1">
    <citation type="submission" date="2017-03" db="EMBL/GenBank/DDBJ databases">
        <title>Draft genime sequence of the acidophilic sulfur-oxidizing bacterium Acidithiobacillus sp. SH, isolated from seawater.</title>
        <authorList>
            <person name="Sharmin S."/>
            <person name="Tokuhisa M."/>
            <person name="Kanao T."/>
            <person name="Kamimura K."/>
        </authorList>
    </citation>
    <scope>NUCLEOTIDE SEQUENCE [LARGE SCALE GENOMIC DNA]</scope>
    <source>
        <strain evidence="3 4">SH</strain>
    </source>
</reference>
<dbReference type="AlphaFoldDB" id="A0A2I1DPL8"/>
<gene>
    <name evidence="3" type="ORF">B1757_02380</name>
</gene>
<dbReference type="Proteomes" id="UP000234329">
    <property type="component" value="Unassembled WGS sequence"/>
</dbReference>
<keyword evidence="2" id="KW-0472">Membrane</keyword>
<proteinExistence type="predicted"/>
<dbReference type="EMBL" id="MXAV01000006">
    <property type="protein sequence ID" value="PKY11828.1"/>
    <property type="molecule type" value="Genomic_DNA"/>
</dbReference>
<comment type="caution">
    <text evidence="3">The sequence shown here is derived from an EMBL/GenBank/DDBJ whole genome shotgun (WGS) entry which is preliminary data.</text>
</comment>
<feature type="compositionally biased region" description="Basic and acidic residues" evidence="1">
    <location>
        <begin position="1"/>
        <end position="11"/>
    </location>
</feature>
<evidence type="ECO:0000313" key="4">
    <source>
        <dbReference type="Proteomes" id="UP000234329"/>
    </source>
</evidence>
<keyword evidence="4" id="KW-1185">Reference proteome</keyword>
<feature type="region of interest" description="Disordered" evidence="1">
    <location>
        <begin position="1"/>
        <end position="40"/>
    </location>
</feature>
<evidence type="ECO:0000313" key="3">
    <source>
        <dbReference type="EMBL" id="PKY11828.1"/>
    </source>
</evidence>
<dbReference type="Gene3D" id="3.40.30.10">
    <property type="entry name" value="Glutaredoxin"/>
    <property type="match status" value="1"/>
</dbReference>
<dbReference type="OrthoDB" id="5298806at2"/>
<dbReference type="SUPFAM" id="SSF52833">
    <property type="entry name" value="Thioredoxin-like"/>
    <property type="match status" value="1"/>
</dbReference>
<evidence type="ECO:0000256" key="1">
    <source>
        <dbReference type="SAM" id="MobiDB-lite"/>
    </source>
</evidence>
<dbReference type="InterPro" id="IPR036249">
    <property type="entry name" value="Thioredoxin-like_sf"/>
</dbReference>
<dbReference type="RefSeq" id="WP_101536798.1">
    <property type="nucleotide sequence ID" value="NZ_MXAV01000006.1"/>
</dbReference>
<feature type="region of interest" description="Disordered" evidence="1">
    <location>
        <begin position="209"/>
        <end position="233"/>
    </location>
</feature>
<feature type="compositionally biased region" description="Low complexity" evidence="1">
    <location>
        <begin position="220"/>
        <end position="233"/>
    </location>
</feature>
<keyword evidence="2" id="KW-1133">Transmembrane helix</keyword>
<accession>A0A2I1DPL8</accession>
<dbReference type="InParanoid" id="A0A2I1DPL8"/>
<feature type="transmembrane region" description="Helical" evidence="2">
    <location>
        <begin position="50"/>
        <end position="69"/>
    </location>
</feature>
<sequence>MFEKLKSKSKEAPGSGDAVSDMSQKDAEPKKPINGIMGGNTKVKANKKKLVWGSLAVLVVAILIANKVVVGHHESNAGNAQTEKAAALPSMSAGVVAHPAKHTNSTIPAMPANGGLVAVKPEKMNPVTSPAPVSVQAVQSILSDASNNTVTVVQVWPGPGHLDGVIYKDVNNNEGVAWVNLHRGLVLIGTLIGRDGKNYNNAAQFSMAADQEPTPETAATISNKSSNETSSDSTDTLIALKTRGDGFVVGSTGPEITVYIDPNSEASHRLYDALQSAVDAGKVRARYVLVALKNKSSLTKAEQILSAPSPAKVLSTDERLGKKNARNTWSGGIRGVQGSLSMTQIVNMNTALLASAGYIGDPVVIWCDKAGKAQVATNDGAIGDLSAILSAAGTCH</sequence>
<evidence type="ECO:0000256" key="2">
    <source>
        <dbReference type="SAM" id="Phobius"/>
    </source>
</evidence>
<keyword evidence="2" id="KW-0812">Transmembrane</keyword>
<organism evidence="3 4">
    <name type="scientific">Acidithiobacillus marinus</name>
    <dbReference type="NCBI Taxonomy" id="187490"/>
    <lineage>
        <taxon>Bacteria</taxon>
        <taxon>Pseudomonadati</taxon>
        <taxon>Pseudomonadota</taxon>
        <taxon>Acidithiobacillia</taxon>
        <taxon>Acidithiobacillales</taxon>
        <taxon>Acidithiobacillaceae</taxon>
        <taxon>Acidithiobacillus</taxon>
    </lineage>
</organism>